<evidence type="ECO:0000313" key="1">
    <source>
        <dbReference type="EMBL" id="GLI55177.1"/>
    </source>
</evidence>
<sequence>MRKVIIGSIMAATTLIATGEEGLKNLRGVDQELDGIFLREIKYDDWTYIGAEEGVITKVVNDILKENKGKDGFLDTATREYGDGNWQYEWDQIAAEAERSGDYEKAAAYYTVSAYPYFKDSRENYNSYVVNAMENYQKVVEEDGFYYEKIEVDTPQGKAYANLHLPEKNGKDYPVVIFTGGSDVFAIEYYRLFKEYLAEQGIAYISFELPGMGINSHLTYTPDTNIVHRGVIEKIKKDPRFNGKIVVGASSLGGQPAVRTAFTNEEDVTAVVNFCGALSDVWKGINPETVSYLPMLNQVVLADRLDTSIKGFAEAAPEYSLENQGYLGKMKTSVDIMSIGTSTDPVAPVSDAELVTDASDNGVNVIVASEVGHGMPRSVVLPLISGYIVDKLK</sequence>
<dbReference type="RefSeq" id="WP_281833488.1">
    <property type="nucleotide sequence ID" value="NZ_BSDY01000003.1"/>
</dbReference>
<protein>
    <submittedName>
        <fullName evidence="1">UPF0255 protein</fullName>
    </submittedName>
</protein>
<reference evidence="1" key="1">
    <citation type="submission" date="2022-12" db="EMBL/GenBank/DDBJ databases">
        <title>Reference genome sequencing for broad-spectrum identification of bacterial and archaeal isolates by mass spectrometry.</title>
        <authorList>
            <person name="Sekiguchi Y."/>
            <person name="Tourlousse D.M."/>
        </authorList>
    </citation>
    <scope>NUCLEOTIDE SEQUENCE</scope>
    <source>
        <strain evidence="1">10succ1</strain>
    </source>
</reference>
<dbReference type="Proteomes" id="UP001144471">
    <property type="component" value="Unassembled WGS sequence"/>
</dbReference>
<proteinExistence type="predicted"/>
<dbReference type="AlphaFoldDB" id="A0A9W6GJC0"/>
<keyword evidence="2" id="KW-1185">Reference proteome</keyword>
<dbReference type="Pfam" id="PF06500">
    <property type="entry name" value="FrsA-like"/>
    <property type="match status" value="1"/>
</dbReference>
<dbReference type="InterPro" id="IPR029058">
    <property type="entry name" value="AB_hydrolase_fold"/>
</dbReference>
<name>A0A9W6GJC0_9FUSO</name>
<gene>
    <name evidence="1" type="ORF">PM10SUCC1_06920</name>
</gene>
<dbReference type="InterPro" id="IPR010520">
    <property type="entry name" value="FrsA-like"/>
</dbReference>
<dbReference type="SUPFAM" id="SSF53474">
    <property type="entry name" value="alpha/beta-Hydrolases"/>
    <property type="match status" value="1"/>
</dbReference>
<accession>A0A9W6GJC0</accession>
<evidence type="ECO:0000313" key="2">
    <source>
        <dbReference type="Proteomes" id="UP001144471"/>
    </source>
</evidence>
<dbReference type="Gene3D" id="3.40.50.1820">
    <property type="entry name" value="alpha/beta hydrolase"/>
    <property type="match status" value="1"/>
</dbReference>
<comment type="caution">
    <text evidence="1">The sequence shown here is derived from an EMBL/GenBank/DDBJ whole genome shotgun (WGS) entry which is preliminary data.</text>
</comment>
<organism evidence="1 2">
    <name type="scientific">Propionigenium maris DSM 9537</name>
    <dbReference type="NCBI Taxonomy" id="1123000"/>
    <lineage>
        <taxon>Bacteria</taxon>
        <taxon>Fusobacteriati</taxon>
        <taxon>Fusobacteriota</taxon>
        <taxon>Fusobacteriia</taxon>
        <taxon>Fusobacteriales</taxon>
        <taxon>Fusobacteriaceae</taxon>
        <taxon>Propionigenium</taxon>
    </lineage>
</organism>
<dbReference type="EMBL" id="BSDY01000003">
    <property type="protein sequence ID" value="GLI55177.1"/>
    <property type="molecule type" value="Genomic_DNA"/>
</dbReference>